<name>B3MJE8_DROAN</name>
<keyword evidence="3" id="KW-1185">Reference proteome</keyword>
<dbReference type="eggNOG" id="ENOG502TDWH">
    <property type="taxonomic scope" value="Eukaryota"/>
</dbReference>
<dbReference type="KEGG" id="dan:6498129"/>
<keyword evidence="1" id="KW-0472">Membrane</keyword>
<protein>
    <submittedName>
        <fullName evidence="2">Uncharacterized protein</fullName>
    </submittedName>
</protein>
<evidence type="ECO:0000313" key="2">
    <source>
        <dbReference type="EMBL" id="EDV31358.1"/>
    </source>
</evidence>
<evidence type="ECO:0000313" key="3">
    <source>
        <dbReference type="Proteomes" id="UP000007801"/>
    </source>
</evidence>
<dbReference type="PhylomeDB" id="B3MJE8"/>
<sequence>MCEVQEFLDGLCKTFRKFKEMRRLEMVQILNQVRCCECGHKMRMQKVEVQNSLALKTSTPARIRNILLISFLLVLLLYGYILHAVRRHNRIRTYGSSACESTFLYKYTDCEVIY</sequence>
<dbReference type="OMA" id="TDCDVFY"/>
<evidence type="ECO:0000256" key="1">
    <source>
        <dbReference type="SAM" id="Phobius"/>
    </source>
</evidence>
<dbReference type="HOGENOM" id="CLU_2136105_0_0_1"/>
<dbReference type="GeneID" id="6498129"/>
<organism evidence="2 3">
    <name type="scientific">Drosophila ananassae</name>
    <name type="common">Fruit fly</name>
    <dbReference type="NCBI Taxonomy" id="7217"/>
    <lineage>
        <taxon>Eukaryota</taxon>
        <taxon>Metazoa</taxon>
        <taxon>Ecdysozoa</taxon>
        <taxon>Arthropoda</taxon>
        <taxon>Hexapoda</taxon>
        <taxon>Insecta</taxon>
        <taxon>Pterygota</taxon>
        <taxon>Neoptera</taxon>
        <taxon>Endopterygota</taxon>
        <taxon>Diptera</taxon>
        <taxon>Brachycera</taxon>
        <taxon>Muscomorpha</taxon>
        <taxon>Ephydroidea</taxon>
        <taxon>Drosophilidae</taxon>
        <taxon>Drosophila</taxon>
        <taxon>Sophophora</taxon>
    </lineage>
</organism>
<dbReference type="OrthoDB" id="7928339at2759"/>
<feature type="transmembrane region" description="Helical" evidence="1">
    <location>
        <begin position="63"/>
        <end position="82"/>
    </location>
</feature>
<dbReference type="Proteomes" id="UP000007801">
    <property type="component" value="Unassembled WGS sequence"/>
</dbReference>
<keyword evidence="1" id="KW-1133">Transmembrane helix</keyword>
<dbReference type="InParanoid" id="B3MJE8"/>
<dbReference type="EMBL" id="CH902620">
    <property type="protein sequence ID" value="EDV31358.1"/>
    <property type="molecule type" value="Genomic_DNA"/>
</dbReference>
<keyword evidence="1" id="KW-0812">Transmembrane</keyword>
<proteinExistence type="predicted"/>
<gene>
    <name evidence="2" type="primary">Dana\GF15316</name>
    <name evidence="2" type="synonym">dana_GLEANR_16083</name>
    <name evidence="2" type="ORF">GF15316</name>
</gene>
<dbReference type="AlphaFoldDB" id="B3MJE8"/>
<reference evidence="2 3" key="1">
    <citation type="journal article" date="2007" name="Nature">
        <title>Evolution of genes and genomes on the Drosophila phylogeny.</title>
        <authorList>
            <consortium name="Drosophila 12 Genomes Consortium"/>
            <person name="Clark A.G."/>
            <person name="Eisen M.B."/>
            <person name="Smith D.R."/>
            <person name="Bergman C.M."/>
            <person name="Oliver B."/>
            <person name="Markow T.A."/>
            <person name="Kaufman T.C."/>
            <person name="Kellis M."/>
            <person name="Gelbart W."/>
            <person name="Iyer V.N."/>
            <person name="Pollard D.A."/>
            <person name="Sackton T.B."/>
            <person name="Larracuente A.M."/>
            <person name="Singh N.D."/>
            <person name="Abad J.P."/>
            <person name="Abt D.N."/>
            <person name="Adryan B."/>
            <person name="Aguade M."/>
            <person name="Akashi H."/>
            <person name="Anderson W.W."/>
            <person name="Aquadro C.F."/>
            <person name="Ardell D.H."/>
            <person name="Arguello R."/>
            <person name="Artieri C.G."/>
            <person name="Barbash D.A."/>
            <person name="Barker D."/>
            <person name="Barsanti P."/>
            <person name="Batterham P."/>
            <person name="Batzoglou S."/>
            <person name="Begun D."/>
            <person name="Bhutkar A."/>
            <person name="Blanco E."/>
            <person name="Bosak S.A."/>
            <person name="Bradley R.K."/>
            <person name="Brand A.D."/>
            <person name="Brent M.R."/>
            <person name="Brooks A.N."/>
            <person name="Brown R.H."/>
            <person name="Butlin R.K."/>
            <person name="Caggese C."/>
            <person name="Calvi B.R."/>
            <person name="Bernardo de Carvalho A."/>
            <person name="Caspi A."/>
            <person name="Castrezana S."/>
            <person name="Celniker S.E."/>
            <person name="Chang J.L."/>
            <person name="Chapple C."/>
            <person name="Chatterji S."/>
            <person name="Chinwalla A."/>
            <person name="Civetta A."/>
            <person name="Clifton S.W."/>
            <person name="Comeron J.M."/>
            <person name="Costello J.C."/>
            <person name="Coyne J.A."/>
            <person name="Daub J."/>
            <person name="David R.G."/>
            <person name="Delcher A.L."/>
            <person name="Delehaunty K."/>
            <person name="Do C.B."/>
            <person name="Ebling H."/>
            <person name="Edwards K."/>
            <person name="Eickbush T."/>
            <person name="Evans J.D."/>
            <person name="Filipski A."/>
            <person name="Findeiss S."/>
            <person name="Freyhult E."/>
            <person name="Fulton L."/>
            <person name="Fulton R."/>
            <person name="Garcia A.C."/>
            <person name="Gardiner A."/>
            <person name="Garfield D.A."/>
            <person name="Garvin B.E."/>
            <person name="Gibson G."/>
            <person name="Gilbert D."/>
            <person name="Gnerre S."/>
            <person name="Godfrey J."/>
            <person name="Good R."/>
            <person name="Gotea V."/>
            <person name="Gravely B."/>
            <person name="Greenberg A.J."/>
            <person name="Griffiths-Jones S."/>
            <person name="Gross S."/>
            <person name="Guigo R."/>
            <person name="Gustafson E.A."/>
            <person name="Haerty W."/>
            <person name="Hahn M.W."/>
            <person name="Halligan D.L."/>
            <person name="Halpern A.L."/>
            <person name="Halter G.M."/>
            <person name="Han M.V."/>
            <person name="Heger A."/>
            <person name="Hillier L."/>
            <person name="Hinrichs A.S."/>
            <person name="Holmes I."/>
            <person name="Hoskins R.A."/>
            <person name="Hubisz M.J."/>
            <person name="Hultmark D."/>
            <person name="Huntley M.A."/>
            <person name="Jaffe D.B."/>
            <person name="Jagadeeshan S."/>
            <person name="Jeck W.R."/>
            <person name="Johnson J."/>
            <person name="Jones C.D."/>
            <person name="Jordan W.C."/>
            <person name="Karpen G.H."/>
            <person name="Kataoka E."/>
            <person name="Keightley P.D."/>
            <person name="Kheradpour P."/>
            <person name="Kirkness E.F."/>
            <person name="Koerich L.B."/>
            <person name="Kristiansen K."/>
            <person name="Kudrna D."/>
            <person name="Kulathinal R.J."/>
            <person name="Kumar S."/>
            <person name="Kwok R."/>
            <person name="Lander E."/>
            <person name="Langley C.H."/>
            <person name="Lapoint R."/>
            <person name="Lazzaro B.P."/>
            <person name="Lee S.J."/>
            <person name="Levesque L."/>
            <person name="Li R."/>
            <person name="Lin C.F."/>
            <person name="Lin M.F."/>
            <person name="Lindblad-Toh K."/>
            <person name="Llopart A."/>
            <person name="Long M."/>
            <person name="Low L."/>
            <person name="Lozovsky E."/>
            <person name="Lu J."/>
            <person name="Luo M."/>
            <person name="Machado C.A."/>
            <person name="Makalowski W."/>
            <person name="Marzo M."/>
            <person name="Matsuda M."/>
            <person name="Matzkin L."/>
            <person name="McAllister B."/>
            <person name="McBride C.S."/>
            <person name="McKernan B."/>
            <person name="McKernan K."/>
            <person name="Mendez-Lago M."/>
            <person name="Minx P."/>
            <person name="Mollenhauer M.U."/>
            <person name="Montooth K."/>
            <person name="Mount S.M."/>
            <person name="Mu X."/>
            <person name="Myers E."/>
            <person name="Negre B."/>
            <person name="Newfeld S."/>
            <person name="Nielsen R."/>
            <person name="Noor M.A."/>
            <person name="O'Grady P."/>
            <person name="Pachter L."/>
            <person name="Papaceit M."/>
            <person name="Parisi M.J."/>
            <person name="Parisi M."/>
            <person name="Parts L."/>
            <person name="Pedersen J.S."/>
            <person name="Pesole G."/>
            <person name="Phillippy A.M."/>
            <person name="Ponting C.P."/>
            <person name="Pop M."/>
            <person name="Porcelli D."/>
            <person name="Powell J.R."/>
            <person name="Prohaska S."/>
            <person name="Pruitt K."/>
            <person name="Puig M."/>
            <person name="Quesneville H."/>
            <person name="Ram K.R."/>
            <person name="Rand D."/>
            <person name="Rasmussen M.D."/>
            <person name="Reed L.K."/>
            <person name="Reenan R."/>
            <person name="Reily A."/>
            <person name="Remington K.A."/>
            <person name="Rieger T.T."/>
            <person name="Ritchie M.G."/>
            <person name="Robin C."/>
            <person name="Rogers Y.H."/>
            <person name="Rohde C."/>
            <person name="Rozas J."/>
            <person name="Rubenfield M.J."/>
            <person name="Ruiz A."/>
            <person name="Russo S."/>
            <person name="Salzberg S.L."/>
            <person name="Sanchez-Gracia A."/>
            <person name="Saranga D.J."/>
            <person name="Sato H."/>
            <person name="Schaeffer S.W."/>
            <person name="Schatz M.C."/>
            <person name="Schlenke T."/>
            <person name="Schwartz R."/>
            <person name="Segarra C."/>
            <person name="Singh R.S."/>
            <person name="Sirot L."/>
            <person name="Sirota M."/>
            <person name="Sisneros N.B."/>
            <person name="Smith C.D."/>
            <person name="Smith T.F."/>
            <person name="Spieth J."/>
            <person name="Stage D.E."/>
            <person name="Stark A."/>
            <person name="Stephan W."/>
            <person name="Strausberg R.L."/>
            <person name="Strempel S."/>
            <person name="Sturgill D."/>
            <person name="Sutton G."/>
            <person name="Sutton G.G."/>
            <person name="Tao W."/>
            <person name="Teichmann S."/>
            <person name="Tobari Y.N."/>
            <person name="Tomimura Y."/>
            <person name="Tsolas J.M."/>
            <person name="Valente V.L."/>
            <person name="Venter E."/>
            <person name="Venter J.C."/>
            <person name="Vicario S."/>
            <person name="Vieira F.G."/>
            <person name="Vilella A.J."/>
            <person name="Villasante A."/>
            <person name="Walenz B."/>
            <person name="Wang J."/>
            <person name="Wasserman M."/>
            <person name="Watts T."/>
            <person name="Wilson D."/>
            <person name="Wilson R.K."/>
            <person name="Wing R.A."/>
            <person name="Wolfner M.F."/>
            <person name="Wong A."/>
            <person name="Wong G.K."/>
            <person name="Wu C.I."/>
            <person name="Wu G."/>
            <person name="Yamamoto D."/>
            <person name="Yang H.P."/>
            <person name="Yang S.P."/>
            <person name="Yorke J.A."/>
            <person name="Yoshida K."/>
            <person name="Zdobnov E."/>
            <person name="Zhang P."/>
            <person name="Zhang Y."/>
            <person name="Zimin A.V."/>
            <person name="Baldwin J."/>
            <person name="Abdouelleil A."/>
            <person name="Abdulkadir J."/>
            <person name="Abebe A."/>
            <person name="Abera B."/>
            <person name="Abreu J."/>
            <person name="Acer S.C."/>
            <person name="Aftuck L."/>
            <person name="Alexander A."/>
            <person name="An P."/>
            <person name="Anderson E."/>
            <person name="Anderson S."/>
            <person name="Arachi H."/>
            <person name="Azer M."/>
            <person name="Bachantsang P."/>
            <person name="Barry A."/>
            <person name="Bayul T."/>
            <person name="Berlin A."/>
            <person name="Bessette D."/>
            <person name="Bloom T."/>
            <person name="Blye J."/>
            <person name="Boguslavskiy L."/>
            <person name="Bonnet C."/>
            <person name="Boukhgalter B."/>
            <person name="Bourzgui I."/>
            <person name="Brown A."/>
            <person name="Cahill P."/>
            <person name="Channer S."/>
            <person name="Cheshatsang Y."/>
            <person name="Chuda L."/>
            <person name="Citroen M."/>
            <person name="Collymore A."/>
            <person name="Cooke P."/>
            <person name="Costello M."/>
            <person name="D'Aco K."/>
            <person name="Daza R."/>
            <person name="De Haan G."/>
            <person name="DeGray S."/>
            <person name="DeMaso C."/>
            <person name="Dhargay N."/>
            <person name="Dooley K."/>
            <person name="Dooley E."/>
            <person name="Doricent M."/>
            <person name="Dorje P."/>
            <person name="Dorjee K."/>
            <person name="Dupes A."/>
            <person name="Elong R."/>
            <person name="Falk J."/>
            <person name="Farina A."/>
            <person name="Faro S."/>
            <person name="Ferguson D."/>
            <person name="Fisher S."/>
            <person name="Foley C.D."/>
            <person name="Franke A."/>
            <person name="Friedrich D."/>
            <person name="Gadbois L."/>
            <person name="Gearin G."/>
            <person name="Gearin C.R."/>
            <person name="Giannoukos G."/>
            <person name="Goode T."/>
            <person name="Graham J."/>
            <person name="Grandbois E."/>
            <person name="Grewal S."/>
            <person name="Gyaltsen K."/>
            <person name="Hafez N."/>
            <person name="Hagos B."/>
            <person name="Hall J."/>
            <person name="Henson C."/>
            <person name="Hollinger A."/>
            <person name="Honan T."/>
            <person name="Huard M.D."/>
            <person name="Hughes L."/>
            <person name="Hurhula B."/>
            <person name="Husby M.E."/>
            <person name="Kamat A."/>
            <person name="Kanga B."/>
            <person name="Kashin S."/>
            <person name="Khazanovich D."/>
            <person name="Kisner P."/>
            <person name="Lance K."/>
            <person name="Lara M."/>
            <person name="Lee W."/>
            <person name="Lennon N."/>
            <person name="Letendre F."/>
            <person name="LeVine R."/>
            <person name="Lipovsky A."/>
            <person name="Liu X."/>
            <person name="Liu J."/>
            <person name="Liu S."/>
            <person name="Lokyitsang T."/>
            <person name="Lokyitsang Y."/>
            <person name="Lubonja R."/>
            <person name="Lui A."/>
            <person name="MacDonald P."/>
            <person name="Magnisalis V."/>
            <person name="Maru K."/>
            <person name="Matthews C."/>
            <person name="McCusker W."/>
            <person name="McDonough S."/>
            <person name="Mehta T."/>
            <person name="Meldrim J."/>
            <person name="Meneus L."/>
            <person name="Mihai O."/>
            <person name="Mihalev A."/>
            <person name="Mihova T."/>
            <person name="Mittelman R."/>
            <person name="Mlenga V."/>
            <person name="Montmayeur A."/>
            <person name="Mulrain L."/>
            <person name="Navidi A."/>
            <person name="Naylor J."/>
            <person name="Negash T."/>
            <person name="Nguyen T."/>
            <person name="Nguyen N."/>
            <person name="Nicol R."/>
            <person name="Norbu C."/>
            <person name="Norbu N."/>
            <person name="Novod N."/>
            <person name="O'Neill B."/>
            <person name="Osman S."/>
            <person name="Markiewicz E."/>
            <person name="Oyono O.L."/>
            <person name="Patti C."/>
            <person name="Phunkhang P."/>
            <person name="Pierre F."/>
            <person name="Priest M."/>
            <person name="Raghuraman S."/>
            <person name="Rege F."/>
            <person name="Reyes R."/>
            <person name="Rise C."/>
            <person name="Rogov P."/>
            <person name="Ross K."/>
            <person name="Ryan E."/>
            <person name="Settipalli S."/>
            <person name="Shea T."/>
            <person name="Sherpa N."/>
            <person name="Shi L."/>
            <person name="Shih D."/>
            <person name="Sparrow T."/>
            <person name="Spaulding J."/>
            <person name="Stalker J."/>
            <person name="Stange-Thomann N."/>
            <person name="Stavropoulos S."/>
            <person name="Stone C."/>
            <person name="Strader C."/>
            <person name="Tesfaye S."/>
            <person name="Thomson T."/>
            <person name="Thoulutsang Y."/>
            <person name="Thoulutsang D."/>
            <person name="Topham K."/>
            <person name="Topping I."/>
            <person name="Tsamla T."/>
            <person name="Vassiliev H."/>
            <person name="Vo A."/>
            <person name="Wangchuk T."/>
            <person name="Wangdi T."/>
            <person name="Weiand M."/>
            <person name="Wilkinson J."/>
            <person name="Wilson A."/>
            <person name="Yadav S."/>
            <person name="Young G."/>
            <person name="Yu Q."/>
            <person name="Zembek L."/>
            <person name="Zhong D."/>
            <person name="Zimmer A."/>
            <person name="Zwirko Z."/>
            <person name="Jaffe D.B."/>
            <person name="Alvarez P."/>
            <person name="Brockman W."/>
            <person name="Butler J."/>
            <person name="Chin C."/>
            <person name="Gnerre S."/>
            <person name="Grabherr M."/>
            <person name="Kleber M."/>
            <person name="Mauceli E."/>
            <person name="MacCallum I."/>
        </authorList>
    </citation>
    <scope>NUCLEOTIDE SEQUENCE [LARGE SCALE GENOMIC DNA]</scope>
    <source>
        <strain evidence="3">Tucson 14024-0371.13</strain>
    </source>
</reference>
<accession>B3MJE8</accession>